<feature type="region of interest" description="Disordered" evidence="1">
    <location>
        <begin position="102"/>
        <end position="165"/>
    </location>
</feature>
<evidence type="ECO:0000313" key="3">
    <source>
        <dbReference type="Proteomes" id="UP001501523"/>
    </source>
</evidence>
<accession>A0ABP3U3A9</accession>
<evidence type="ECO:0000313" key="2">
    <source>
        <dbReference type="EMBL" id="GAA0721566.1"/>
    </source>
</evidence>
<organism evidence="2 3">
    <name type="scientific">Dokdonella soli</name>
    <dbReference type="NCBI Taxonomy" id="529810"/>
    <lineage>
        <taxon>Bacteria</taxon>
        <taxon>Pseudomonadati</taxon>
        <taxon>Pseudomonadota</taxon>
        <taxon>Gammaproteobacteria</taxon>
        <taxon>Lysobacterales</taxon>
        <taxon>Rhodanobacteraceae</taxon>
        <taxon>Dokdonella</taxon>
    </lineage>
</organism>
<reference evidence="3" key="1">
    <citation type="journal article" date="2019" name="Int. J. Syst. Evol. Microbiol.">
        <title>The Global Catalogue of Microorganisms (GCM) 10K type strain sequencing project: providing services to taxonomists for standard genome sequencing and annotation.</title>
        <authorList>
            <consortium name="The Broad Institute Genomics Platform"/>
            <consortium name="The Broad Institute Genome Sequencing Center for Infectious Disease"/>
            <person name="Wu L."/>
            <person name="Ma J."/>
        </authorList>
    </citation>
    <scope>NUCLEOTIDE SEQUENCE [LARGE SCALE GENOMIC DNA]</scope>
    <source>
        <strain evidence="3">JCM 15421</strain>
    </source>
</reference>
<dbReference type="Proteomes" id="UP001501523">
    <property type="component" value="Unassembled WGS sequence"/>
</dbReference>
<name>A0ABP3U3A9_9GAMM</name>
<sequence length="290" mass="31218">MNFDPNAILVPPEAQKAQSEADSMFAVVDAYDVDSPAMYEAAGAELQTIRAKFAAIEKQRVHVKEPFLEGCRRIDAFFKVPLDRLTDAGNLLKGRMLTFQQSEREKAEKARREAEEAARKERAEQERIRREAEEKERQIRAAAAEAQRKADAEAAAARKAGDEEAARAAEEAARIAAEEAAQAASACVAEAEQAHQQIELAEIAPVAVPAVIAPKAAGIGTRENWKAEVVDFAALVTAAAAALANGDTTLLGYLQADTKAIGQVARALKAQARIPGVRIYAEESLSVRTA</sequence>
<feature type="compositionally biased region" description="Basic and acidic residues" evidence="1">
    <location>
        <begin position="102"/>
        <end position="139"/>
    </location>
</feature>
<comment type="caution">
    <text evidence="2">The sequence shown here is derived from an EMBL/GenBank/DDBJ whole genome shotgun (WGS) entry which is preliminary data.</text>
</comment>
<gene>
    <name evidence="2" type="ORF">GCM10009105_32010</name>
</gene>
<dbReference type="RefSeq" id="WP_343792939.1">
    <property type="nucleotide sequence ID" value="NZ_BAAAEU010000024.1"/>
</dbReference>
<keyword evidence="3" id="KW-1185">Reference proteome</keyword>
<evidence type="ECO:0008006" key="4">
    <source>
        <dbReference type="Google" id="ProtNLM"/>
    </source>
</evidence>
<dbReference type="EMBL" id="BAAAEU010000024">
    <property type="protein sequence ID" value="GAA0721566.1"/>
    <property type="molecule type" value="Genomic_DNA"/>
</dbReference>
<evidence type="ECO:0000256" key="1">
    <source>
        <dbReference type="SAM" id="MobiDB-lite"/>
    </source>
</evidence>
<protein>
    <recommendedName>
        <fullName evidence="4">DUF1351 domain-containing protein</fullName>
    </recommendedName>
</protein>
<proteinExistence type="predicted"/>